<dbReference type="Pfam" id="PF02371">
    <property type="entry name" value="Transposase_20"/>
    <property type="match status" value="1"/>
</dbReference>
<dbReference type="RefSeq" id="WP_169103299.1">
    <property type="nucleotide sequence ID" value="NZ_JABBVZ010000234.1"/>
</dbReference>
<dbReference type="InterPro" id="IPR047650">
    <property type="entry name" value="Transpos_IS110"/>
</dbReference>
<evidence type="ECO:0000259" key="1">
    <source>
        <dbReference type="Pfam" id="PF01548"/>
    </source>
</evidence>
<dbReference type="GO" id="GO:0003677">
    <property type="term" value="F:DNA binding"/>
    <property type="evidence" value="ECO:0007669"/>
    <property type="project" value="InterPro"/>
</dbReference>
<evidence type="ECO:0000313" key="4">
    <source>
        <dbReference type="Proteomes" id="UP000533476"/>
    </source>
</evidence>
<dbReference type="GO" id="GO:0004803">
    <property type="term" value="F:transposase activity"/>
    <property type="evidence" value="ECO:0007669"/>
    <property type="project" value="InterPro"/>
</dbReference>
<proteinExistence type="predicted"/>
<gene>
    <name evidence="3" type="ORF">HIJ39_22660</name>
</gene>
<keyword evidence="4" id="KW-1185">Reference proteome</keyword>
<dbReference type="EMBL" id="JABBVZ010000234">
    <property type="protein sequence ID" value="NMP25102.1"/>
    <property type="molecule type" value="Genomic_DNA"/>
</dbReference>
<dbReference type="GO" id="GO:0006313">
    <property type="term" value="P:DNA transposition"/>
    <property type="evidence" value="ECO:0007669"/>
    <property type="project" value="InterPro"/>
</dbReference>
<evidence type="ECO:0000259" key="2">
    <source>
        <dbReference type="Pfam" id="PF02371"/>
    </source>
</evidence>
<reference evidence="3 4" key="1">
    <citation type="submission" date="2020-04" db="EMBL/GenBank/DDBJ databases">
        <authorList>
            <person name="Zhang R."/>
            <person name="Schippers A."/>
        </authorList>
    </citation>
    <scope>NUCLEOTIDE SEQUENCE [LARGE SCALE GENOMIC DNA]</scope>
    <source>
        <strain evidence="3 4">DSM 109850</strain>
    </source>
</reference>
<dbReference type="InterPro" id="IPR003346">
    <property type="entry name" value="Transposase_20"/>
</dbReference>
<protein>
    <submittedName>
        <fullName evidence="3">IS110 family transposase</fullName>
    </submittedName>
</protein>
<feature type="domain" description="Transposase IS116/IS110/IS902 C-terminal" evidence="2">
    <location>
        <begin position="306"/>
        <end position="383"/>
    </location>
</feature>
<dbReference type="Proteomes" id="UP000533476">
    <property type="component" value="Unassembled WGS sequence"/>
</dbReference>
<comment type="caution">
    <text evidence="3">The sequence shown here is derived from an EMBL/GenBank/DDBJ whole genome shotgun (WGS) entry which is preliminary data.</text>
</comment>
<sequence length="465" mass="52778">MAQYNTIHRRQDAATTRVTPTTLIVAIDMAKYNPKALICDYQGTILEAPFSFGPHQQGVDTVIQRAETWRVHVGATQVLVGIEPTGHYHEPVVRQLTAQGWAVRLLSPTMTAEERQADHRRAKTDPIDLMAIARCVLNARGSEQPLLSGLPAALRAVSRSRRIMVRQQTRIKNLIRSVVDQTFLEYQGFQEPGQEATPTPLLDLWSRAGRIWIRELPLPQDYRQLERADLSLLNRREKLRLPESTLDRLWTAAGRAFPVPDEVAPVWRAHLERLYELYSTVTTLVARYEQDQEALLVQTEALAWLTTPGIGVITAADAYGEWSTLTRATSPKKLVKYGGLDPNIHGSGQRPDRYGAMSYQGSRWFRAALCQAGAMVVDPAHQNAYFLALADRFRERGLTRRQIDVVAAHKLVRIWWAMLAYHQVFAPPTWDGPPLAVDWRPKIHTVAHRRLAEATWSRFMTTRTH</sequence>
<dbReference type="PANTHER" id="PTHR33055">
    <property type="entry name" value="TRANSPOSASE FOR INSERTION SEQUENCE ELEMENT IS1111A"/>
    <property type="match status" value="1"/>
</dbReference>
<accession>A0A7Y0L8W1</accession>
<dbReference type="InterPro" id="IPR002525">
    <property type="entry name" value="Transp_IS110-like_N"/>
</dbReference>
<name>A0A7Y0L8W1_9FIRM</name>
<dbReference type="PANTHER" id="PTHR33055:SF17">
    <property type="entry name" value="THIRD ORF IN TRANSPOSON ISC1491"/>
    <property type="match status" value="1"/>
</dbReference>
<evidence type="ECO:0000313" key="3">
    <source>
        <dbReference type="EMBL" id="NMP25102.1"/>
    </source>
</evidence>
<organism evidence="3 4">
    <name type="scientific">Sulfobacillus harzensis</name>
    <dbReference type="NCBI Taxonomy" id="2729629"/>
    <lineage>
        <taxon>Bacteria</taxon>
        <taxon>Bacillati</taxon>
        <taxon>Bacillota</taxon>
        <taxon>Clostridia</taxon>
        <taxon>Eubacteriales</taxon>
        <taxon>Clostridiales Family XVII. Incertae Sedis</taxon>
        <taxon>Sulfobacillus</taxon>
    </lineage>
</organism>
<dbReference type="NCBIfam" id="NF033542">
    <property type="entry name" value="transpos_IS110"/>
    <property type="match status" value="1"/>
</dbReference>
<dbReference type="Pfam" id="PF01548">
    <property type="entry name" value="DEDD_Tnp_IS110"/>
    <property type="match status" value="1"/>
</dbReference>
<feature type="domain" description="Transposase IS110-like N-terminal" evidence="1">
    <location>
        <begin position="25"/>
        <end position="183"/>
    </location>
</feature>
<dbReference type="AlphaFoldDB" id="A0A7Y0L8W1"/>